<dbReference type="InterPro" id="IPR036383">
    <property type="entry name" value="TSP1_rpt_sf"/>
</dbReference>
<evidence type="ECO:0000256" key="3">
    <source>
        <dbReference type="ARBA" id="ARBA00022536"/>
    </source>
</evidence>
<evidence type="ECO:0000313" key="9">
    <source>
        <dbReference type="EMBL" id="KAF6017973.1"/>
    </source>
</evidence>
<comment type="caution">
    <text evidence="9">The sequence shown here is derived from an EMBL/GenBank/DDBJ whole genome shotgun (WGS) entry which is preliminary data.</text>
</comment>
<keyword evidence="3" id="KW-0245">EGF-like domain</keyword>
<comment type="subcellular location">
    <subcellularLocation>
        <location evidence="1">Secreted</location>
        <location evidence="1">Extracellular space</location>
    </subcellularLocation>
</comment>
<keyword evidence="8" id="KW-0325">Glycoprotein</keyword>
<dbReference type="PROSITE" id="PS50092">
    <property type="entry name" value="TSP1"/>
    <property type="match status" value="4"/>
</dbReference>
<evidence type="ECO:0000313" key="10">
    <source>
        <dbReference type="Proteomes" id="UP000593567"/>
    </source>
</evidence>
<dbReference type="Pfam" id="PF00090">
    <property type="entry name" value="TSP_1"/>
    <property type="match status" value="4"/>
</dbReference>
<dbReference type="PRINTS" id="PR01705">
    <property type="entry name" value="TSP1REPEAT"/>
</dbReference>
<protein>
    <recommendedName>
        <fullName evidence="11">Hemicentin-1</fullName>
    </recommendedName>
</protein>
<dbReference type="FunFam" id="2.20.100.10:FF:000067">
    <property type="entry name" value="Hemicentin 1"/>
    <property type="match status" value="1"/>
</dbReference>
<keyword evidence="7" id="KW-1015">Disulfide bond</keyword>
<gene>
    <name evidence="9" type="ORF">EB796_023733</name>
</gene>
<evidence type="ECO:0008006" key="11">
    <source>
        <dbReference type="Google" id="ProtNLM"/>
    </source>
</evidence>
<dbReference type="OrthoDB" id="446173at2759"/>
<dbReference type="GO" id="GO:0005576">
    <property type="term" value="C:extracellular region"/>
    <property type="evidence" value="ECO:0007669"/>
    <property type="project" value="UniProtKB-SubCell"/>
</dbReference>
<dbReference type="PANTHER" id="PTHR22906">
    <property type="entry name" value="PROPERDIN"/>
    <property type="match status" value="1"/>
</dbReference>
<dbReference type="Gene3D" id="2.20.100.10">
    <property type="entry name" value="Thrombospondin type-1 (TSP1) repeat"/>
    <property type="match status" value="4"/>
</dbReference>
<dbReference type="SUPFAM" id="SSF82895">
    <property type="entry name" value="TSP-1 type 1 repeat"/>
    <property type="match status" value="4"/>
</dbReference>
<dbReference type="SMART" id="SM00209">
    <property type="entry name" value="TSP1"/>
    <property type="match status" value="4"/>
</dbReference>
<organism evidence="9 10">
    <name type="scientific">Bugula neritina</name>
    <name type="common">Brown bryozoan</name>
    <name type="synonym">Sertularia neritina</name>
    <dbReference type="NCBI Taxonomy" id="10212"/>
    <lineage>
        <taxon>Eukaryota</taxon>
        <taxon>Metazoa</taxon>
        <taxon>Spiralia</taxon>
        <taxon>Lophotrochozoa</taxon>
        <taxon>Bryozoa</taxon>
        <taxon>Gymnolaemata</taxon>
        <taxon>Cheilostomatida</taxon>
        <taxon>Flustrina</taxon>
        <taxon>Buguloidea</taxon>
        <taxon>Bugulidae</taxon>
        <taxon>Bugula</taxon>
    </lineage>
</organism>
<accession>A0A7J7IVN4</accession>
<evidence type="ECO:0000256" key="2">
    <source>
        <dbReference type="ARBA" id="ARBA00022525"/>
    </source>
</evidence>
<keyword evidence="10" id="KW-1185">Reference proteome</keyword>
<proteinExistence type="predicted"/>
<evidence type="ECO:0000256" key="8">
    <source>
        <dbReference type="ARBA" id="ARBA00023180"/>
    </source>
</evidence>
<keyword evidence="4" id="KW-0732">Signal</keyword>
<dbReference type="EMBL" id="VXIV02003349">
    <property type="protein sequence ID" value="KAF6017973.1"/>
    <property type="molecule type" value="Genomic_DNA"/>
</dbReference>
<evidence type="ECO:0000256" key="7">
    <source>
        <dbReference type="ARBA" id="ARBA00023157"/>
    </source>
</evidence>
<evidence type="ECO:0000256" key="5">
    <source>
        <dbReference type="ARBA" id="ARBA00022737"/>
    </source>
</evidence>
<keyword evidence="5" id="KW-0677">Repeat</keyword>
<dbReference type="InterPro" id="IPR000884">
    <property type="entry name" value="TSP1_rpt"/>
</dbReference>
<keyword evidence="6" id="KW-0106">Calcium</keyword>
<sequence length="332" mass="35541">MKLCVVEAVRQSTEIATVTYVQFMEHGKPGSPGSAVPKLVEEEPALEREVVMLHHLLLEEGSVRVVYLKILTKSQWNGSKKNATHNLVQTRTCNQFINCPVDGAWSSWSEWSYCSSSCSGGFSTQQRTCTSPFPIYGGKNCTGMNQKSKPCNADIKCPVNGAWTEWGLWSSCSSTCAGGKAERSRTCTNPTPAHGGWICMEGESTESKPCNSNIVCPVDGGWSEWTLWGDCTSTCTGGTRVRRRKCTSPVKAHGGRDCEGLPTQQEGCNTNIGCPVNGAWAPWTSWTKCSSPCGGGAKTRSRTCTGPPPADGGAGCDGPTADSLDCNMDVPC</sequence>
<dbReference type="FunFam" id="2.20.100.10:FF:000001">
    <property type="entry name" value="semaphorin-5A isoform X1"/>
    <property type="match status" value="2"/>
</dbReference>
<evidence type="ECO:0000256" key="1">
    <source>
        <dbReference type="ARBA" id="ARBA00004239"/>
    </source>
</evidence>
<dbReference type="Proteomes" id="UP000593567">
    <property type="component" value="Unassembled WGS sequence"/>
</dbReference>
<keyword evidence="2" id="KW-0964">Secreted</keyword>
<dbReference type="InterPro" id="IPR052065">
    <property type="entry name" value="Compl_asym_regulator"/>
</dbReference>
<name>A0A7J7IVN4_BUGNE</name>
<dbReference type="FunFam" id="2.20.100.10:FF:000002">
    <property type="entry name" value="Unc-5 netrin receptor C"/>
    <property type="match status" value="1"/>
</dbReference>
<dbReference type="AlphaFoldDB" id="A0A7J7IVN4"/>
<evidence type="ECO:0000256" key="6">
    <source>
        <dbReference type="ARBA" id="ARBA00022837"/>
    </source>
</evidence>
<evidence type="ECO:0000256" key="4">
    <source>
        <dbReference type="ARBA" id="ARBA00022729"/>
    </source>
</evidence>
<reference evidence="9" key="1">
    <citation type="submission" date="2020-06" db="EMBL/GenBank/DDBJ databases">
        <title>Draft genome of Bugula neritina, a colonial animal packing powerful symbionts and potential medicines.</title>
        <authorList>
            <person name="Rayko M."/>
        </authorList>
    </citation>
    <scope>NUCLEOTIDE SEQUENCE [LARGE SCALE GENOMIC DNA]</scope>
    <source>
        <strain evidence="9">Kwan_BN1</strain>
    </source>
</reference>
<dbReference type="PANTHER" id="PTHR22906:SF43">
    <property type="entry name" value="PROPERDIN"/>
    <property type="match status" value="1"/>
</dbReference>